<dbReference type="CDD" id="cd00563">
    <property type="entry name" value="Dtyr_deacylase"/>
    <property type="match status" value="1"/>
</dbReference>
<protein>
    <submittedName>
        <fullName evidence="2">D-aminoacyl-tRNA deacylase</fullName>
        <ecNumber evidence="2">3.1.1.96</ecNumber>
    </submittedName>
</protein>
<dbReference type="Gene3D" id="3.50.80.10">
    <property type="entry name" value="D-tyrosyl-tRNA(Tyr) deacylase"/>
    <property type="match status" value="1"/>
</dbReference>
<gene>
    <name evidence="2" type="ORF">MNBD_DELTA04-1619</name>
</gene>
<dbReference type="NCBIfam" id="TIGR00256">
    <property type="entry name" value="D-aminoacyl-tRNA deacylase"/>
    <property type="match status" value="1"/>
</dbReference>
<keyword evidence="2" id="KW-0378">Hydrolase</keyword>
<proteinExistence type="inferred from homology"/>
<comment type="similarity">
    <text evidence="1">Belongs to the DTD family.</text>
</comment>
<dbReference type="PANTHER" id="PTHR10472">
    <property type="entry name" value="D-TYROSYL-TRNA TYR DEACYLASE"/>
    <property type="match status" value="1"/>
</dbReference>
<dbReference type="Pfam" id="PF02580">
    <property type="entry name" value="Tyr_Deacylase"/>
    <property type="match status" value="1"/>
</dbReference>
<dbReference type="PANTHER" id="PTHR10472:SF5">
    <property type="entry name" value="D-AMINOACYL-TRNA DEACYLASE 1"/>
    <property type="match status" value="1"/>
</dbReference>
<dbReference type="EC" id="3.1.1.96" evidence="2"/>
<dbReference type="InterPro" id="IPR023509">
    <property type="entry name" value="DTD-like_sf"/>
</dbReference>
<dbReference type="SUPFAM" id="SSF69500">
    <property type="entry name" value="DTD-like"/>
    <property type="match status" value="1"/>
</dbReference>
<reference evidence="2" key="1">
    <citation type="submission" date="2018-06" db="EMBL/GenBank/DDBJ databases">
        <authorList>
            <person name="Zhirakovskaya E."/>
        </authorList>
    </citation>
    <scope>NUCLEOTIDE SEQUENCE</scope>
</reference>
<evidence type="ECO:0000313" key="2">
    <source>
        <dbReference type="EMBL" id="VAW34686.1"/>
    </source>
</evidence>
<organism evidence="2">
    <name type="scientific">hydrothermal vent metagenome</name>
    <dbReference type="NCBI Taxonomy" id="652676"/>
    <lineage>
        <taxon>unclassified sequences</taxon>
        <taxon>metagenomes</taxon>
        <taxon>ecological metagenomes</taxon>
    </lineage>
</organism>
<dbReference type="EMBL" id="UOEY01000008">
    <property type="protein sequence ID" value="VAW34686.1"/>
    <property type="molecule type" value="Genomic_DNA"/>
</dbReference>
<sequence length="149" mass="16686">MRSVVQRVTRAAVRVDHKKIGAIDHGLMVLLGVHRDDTLKDVSWMADRLVHLRIFDDPDGRMNRSLMNIGGEMLVVSQFTLMGDCRKGRRPSWSAAAPPELAFTLYRELIEAVDRLGIRTATGEFQATMEVSLVNSGPVTLLLDSHKDF</sequence>
<evidence type="ECO:0000256" key="1">
    <source>
        <dbReference type="ARBA" id="ARBA00009673"/>
    </source>
</evidence>
<dbReference type="InterPro" id="IPR003732">
    <property type="entry name" value="Daa-tRNA_deacyls_DTD"/>
</dbReference>
<dbReference type="HAMAP" id="MF_00518">
    <property type="entry name" value="Deacylase_Dtd"/>
    <property type="match status" value="1"/>
</dbReference>
<dbReference type="AlphaFoldDB" id="A0A3B0VR20"/>
<dbReference type="FunFam" id="3.50.80.10:FF:000001">
    <property type="entry name" value="D-aminoacyl-tRNA deacylase"/>
    <property type="match status" value="1"/>
</dbReference>
<dbReference type="GO" id="GO:0051500">
    <property type="term" value="F:D-tyrosyl-tRNA(Tyr) deacylase activity"/>
    <property type="evidence" value="ECO:0007669"/>
    <property type="project" value="TreeGrafter"/>
</dbReference>
<name>A0A3B0VR20_9ZZZZ</name>
<dbReference type="GO" id="GO:0005737">
    <property type="term" value="C:cytoplasm"/>
    <property type="evidence" value="ECO:0007669"/>
    <property type="project" value="InterPro"/>
</dbReference>
<accession>A0A3B0VR20</accession>